<dbReference type="Pfam" id="PF06728">
    <property type="entry name" value="PIG-U"/>
    <property type="match status" value="1"/>
</dbReference>
<name>A0ABW2RM62_9BACL</name>
<organism evidence="2 3">
    <name type="scientific">Laceyella putida</name>
    <dbReference type="NCBI Taxonomy" id="110101"/>
    <lineage>
        <taxon>Bacteria</taxon>
        <taxon>Bacillati</taxon>
        <taxon>Bacillota</taxon>
        <taxon>Bacilli</taxon>
        <taxon>Bacillales</taxon>
        <taxon>Thermoactinomycetaceae</taxon>
        <taxon>Laceyella</taxon>
    </lineage>
</organism>
<reference evidence="3" key="1">
    <citation type="journal article" date="2019" name="Int. J. Syst. Evol. Microbiol.">
        <title>The Global Catalogue of Microorganisms (GCM) 10K type strain sequencing project: providing services to taxonomists for standard genome sequencing and annotation.</title>
        <authorList>
            <consortium name="The Broad Institute Genomics Platform"/>
            <consortium name="The Broad Institute Genome Sequencing Center for Infectious Disease"/>
            <person name="Wu L."/>
            <person name="Ma J."/>
        </authorList>
    </citation>
    <scope>NUCLEOTIDE SEQUENCE [LARGE SCALE GENOMIC DNA]</scope>
    <source>
        <strain evidence="3">CGMCC 1.12942</strain>
    </source>
</reference>
<comment type="caution">
    <text evidence="2">The sequence shown here is derived from an EMBL/GenBank/DDBJ whole genome shotgun (WGS) entry which is preliminary data.</text>
</comment>
<sequence>MADIATAYLIYWLADKVLPSKISLLAAAFYIFNPAIFINSTFWGQVDSFFTLLVVLAVFMISEKKVSLSAGLFAAAVLMKPQGIIFLPVLFFELVRLKSVKHFFGNGRYWFGHCAGHRTSVFVWPGAAVDV</sequence>
<accession>A0ABW2RM62</accession>
<keyword evidence="1" id="KW-1133">Transmembrane helix</keyword>
<keyword evidence="1" id="KW-0472">Membrane</keyword>
<feature type="transmembrane region" description="Helical" evidence="1">
    <location>
        <begin position="22"/>
        <end position="39"/>
    </location>
</feature>
<protein>
    <submittedName>
        <fullName evidence="2">Glycosyltransferase 87 family protein</fullName>
    </submittedName>
</protein>
<keyword evidence="1" id="KW-0812">Transmembrane</keyword>
<evidence type="ECO:0000313" key="3">
    <source>
        <dbReference type="Proteomes" id="UP001596500"/>
    </source>
</evidence>
<gene>
    <name evidence="2" type="ORF">ACFQNG_12155</name>
</gene>
<evidence type="ECO:0000313" key="2">
    <source>
        <dbReference type="EMBL" id="MFC7441846.1"/>
    </source>
</evidence>
<proteinExistence type="predicted"/>
<dbReference type="Proteomes" id="UP001596500">
    <property type="component" value="Unassembled WGS sequence"/>
</dbReference>
<dbReference type="EMBL" id="JBHTBW010000038">
    <property type="protein sequence ID" value="MFC7441846.1"/>
    <property type="molecule type" value="Genomic_DNA"/>
</dbReference>
<keyword evidence="3" id="KW-1185">Reference proteome</keyword>
<feature type="transmembrane region" description="Helical" evidence="1">
    <location>
        <begin position="68"/>
        <end position="92"/>
    </location>
</feature>
<dbReference type="RefSeq" id="WP_379865337.1">
    <property type="nucleotide sequence ID" value="NZ_JBHTBW010000038.1"/>
</dbReference>
<evidence type="ECO:0000256" key="1">
    <source>
        <dbReference type="SAM" id="Phobius"/>
    </source>
</evidence>